<dbReference type="AlphaFoldDB" id="A0A5B7J2R9"/>
<accession>A0A5B7J2R9</accession>
<dbReference type="Proteomes" id="UP000324222">
    <property type="component" value="Unassembled WGS sequence"/>
</dbReference>
<keyword evidence="2" id="KW-1185">Reference proteome</keyword>
<sequence length="98" mass="11105">METLESSDGDSVIDQSVLNIFRNDLARQAMTDRVSHGRHTDARHYVCASAFICACAWLNLDRCLADFYRASQTVFCHRFRHSSSCSTAGWCLVPFVRV</sequence>
<reference evidence="1 2" key="1">
    <citation type="submission" date="2019-05" db="EMBL/GenBank/DDBJ databases">
        <title>Another draft genome of Portunus trituberculatus and its Hox gene families provides insights of decapod evolution.</title>
        <authorList>
            <person name="Jeong J.-H."/>
            <person name="Song I."/>
            <person name="Kim S."/>
            <person name="Choi T."/>
            <person name="Kim D."/>
            <person name="Ryu S."/>
            <person name="Kim W."/>
        </authorList>
    </citation>
    <scope>NUCLEOTIDE SEQUENCE [LARGE SCALE GENOMIC DNA]</scope>
    <source>
        <tissue evidence="1">Muscle</tissue>
    </source>
</reference>
<evidence type="ECO:0000313" key="1">
    <source>
        <dbReference type="EMBL" id="MPC92151.1"/>
    </source>
</evidence>
<proteinExistence type="predicted"/>
<organism evidence="1 2">
    <name type="scientific">Portunus trituberculatus</name>
    <name type="common">Swimming crab</name>
    <name type="synonym">Neptunus trituberculatus</name>
    <dbReference type="NCBI Taxonomy" id="210409"/>
    <lineage>
        <taxon>Eukaryota</taxon>
        <taxon>Metazoa</taxon>
        <taxon>Ecdysozoa</taxon>
        <taxon>Arthropoda</taxon>
        <taxon>Crustacea</taxon>
        <taxon>Multicrustacea</taxon>
        <taxon>Malacostraca</taxon>
        <taxon>Eumalacostraca</taxon>
        <taxon>Eucarida</taxon>
        <taxon>Decapoda</taxon>
        <taxon>Pleocyemata</taxon>
        <taxon>Brachyura</taxon>
        <taxon>Eubrachyura</taxon>
        <taxon>Portunoidea</taxon>
        <taxon>Portunidae</taxon>
        <taxon>Portuninae</taxon>
        <taxon>Portunus</taxon>
    </lineage>
</organism>
<protein>
    <submittedName>
        <fullName evidence="1">Uncharacterized protein</fullName>
    </submittedName>
</protein>
<gene>
    <name evidence="1" type="ORF">E2C01_087223</name>
</gene>
<comment type="caution">
    <text evidence="1">The sequence shown here is derived from an EMBL/GenBank/DDBJ whole genome shotgun (WGS) entry which is preliminary data.</text>
</comment>
<evidence type="ECO:0000313" key="2">
    <source>
        <dbReference type="Proteomes" id="UP000324222"/>
    </source>
</evidence>
<dbReference type="EMBL" id="VSRR010090264">
    <property type="protein sequence ID" value="MPC92151.1"/>
    <property type="molecule type" value="Genomic_DNA"/>
</dbReference>
<name>A0A5B7J2R9_PORTR</name>